<proteinExistence type="predicted"/>
<sequence>MKIKKTLVGFISLALVLVNLNLGFTTFVFGGDPTRPTSTVYSTLRK</sequence>
<dbReference type="Proteomes" id="UP000749471">
    <property type="component" value="Unassembled WGS sequence"/>
</dbReference>
<evidence type="ECO:0000313" key="1">
    <source>
        <dbReference type="EMBL" id="MBU5440154.1"/>
    </source>
</evidence>
<protein>
    <recommendedName>
        <fullName evidence="3">Cyclic lactone autoinducer peptide</fullName>
    </recommendedName>
</protein>
<evidence type="ECO:0000313" key="2">
    <source>
        <dbReference type="Proteomes" id="UP000749471"/>
    </source>
</evidence>
<gene>
    <name evidence="1" type="ORF">KQI42_19355</name>
</gene>
<dbReference type="RefSeq" id="WP_216522159.1">
    <property type="nucleotide sequence ID" value="NZ_JAHLPM010000026.1"/>
</dbReference>
<reference evidence="1 2" key="1">
    <citation type="submission" date="2021-06" db="EMBL/GenBank/DDBJ databases">
        <authorList>
            <person name="Sun Q."/>
            <person name="Li D."/>
        </authorList>
    </citation>
    <scope>NUCLEOTIDE SEQUENCE [LARGE SCALE GENOMIC DNA]</scope>
    <source>
        <strain evidence="1 2">MSJ-40</strain>
    </source>
</reference>
<keyword evidence="2" id="KW-1185">Reference proteome</keyword>
<organism evidence="1 2">
    <name type="scientific">Tissierella simiarum</name>
    <dbReference type="NCBI Taxonomy" id="2841534"/>
    <lineage>
        <taxon>Bacteria</taxon>
        <taxon>Bacillati</taxon>
        <taxon>Bacillota</taxon>
        <taxon>Tissierellia</taxon>
        <taxon>Tissierellales</taxon>
        <taxon>Tissierellaceae</taxon>
        <taxon>Tissierella</taxon>
    </lineage>
</organism>
<comment type="caution">
    <text evidence="1">The sequence shown here is derived from an EMBL/GenBank/DDBJ whole genome shotgun (WGS) entry which is preliminary data.</text>
</comment>
<dbReference type="EMBL" id="JAHLPM010000026">
    <property type="protein sequence ID" value="MBU5440154.1"/>
    <property type="molecule type" value="Genomic_DNA"/>
</dbReference>
<evidence type="ECO:0008006" key="3">
    <source>
        <dbReference type="Google" id="ProtNLM"/>
    </source>
</evidence>
<name>A0ABS6ED46_9FIRM</name>
<accession>A0ABS6ED46</accession>